<dbReference type="EMBL" id="JAWJWF010000004">
    <property type="protein sequence ID" value="KAK6633741.1"/>
    <property type="molecule type" value="Genomic_DNA"/>
</dbReference>
<protein>
    <submittedName>
        <fullName evidence="1">Uncharacterized protein</fullName>
    </submittedName>
</protein>
<name>A0ABR1B2K5_POLSC</name>
<dbReference type="Proteomes" id="UP001359485">
    <property type="component" value="Unassembled WGS sequence"/>
</dbReference>
<evidence type="ECO:0000313" key="1">
    <source>
        <dbReference type="EMBL" id="KAK6633741.1"/>
    </source>
</evidence>
<gene>
    <name evidence="1" type="ORF">RUM44_004348</name>
</gene>
<organism evidence="1 2">
    <name type="scientific">Polyplax serrata</name>
    <name type="common">Common mouse louse</name>
    <dbReference type="NCBI Taxonomy" id="468196"/>
    <lineage>
        <taxon>Eukaryota</taxon>
        <taxon>Metazoa</taxon>
        <taxon>Ecdysozoa</taxon>
        <taxon>Arthropoda</taxon>
        <taxon>Hexapoda</taxon>
        <taxon>Insecta</taxon>
        <taxon>Pterygota</taxon>
        <taxon>Neoptera</taxon>
        <taxon>Paraneoptera</taxon>
        <taxon>Psocodea</taxon>
        <taxon>Troctomorpha</taxon>
        <taxon>Phthiraptera</taxon>
        <taxon>Anoplura</taxon>
        <taxon>Polyplacidae</taxon>
        <taxon>Polyplax</taxon>
    </lineage>
</organism>
<accession>A0ABR1B2K5</accession>
<keyword evidence="2" id="KW-1185">Reference proteome</keyword>
<reference evidence="1 2" key="1">
    <citation type="submission" date="2023-09" db="EMBL/GenBank/DDBJ databases">
        <title>Genomes of two closely related lineages of the louse Polyplax serrata with different host specificities.</title>
        <authorList>
            <person name="Martinu J."/>
            <person name="Tarabai H."/>
            <person name="Stefka J."/>
            <person name="Hypsa V."/>
        </authorList>
    </citation>
    <scope>NUCLEOTIDE SEQUENCE [LARGE SCALE GENOMIC DNA]</scope>
    <source>
        <strain evidence="1">98ZLc_SE</strain>
    </source>
</reference>
<sequence>MSPFLSISSAQQFTPLGMSNTIFEKRYTIRVLEKESFRNVENNHEELQRTQENSSSH</sequence>
<comment type="caution">
    <text evidence="1">The sequence shown here is derived from an EMBL/GenBank/DDBJ whole genome shotgun (WGS) entry which is preliminary data.</text>
</comment>
<evidence type="ECO:0000313" key="2">
    <source>
        <dbReference type="Proteomes" id="UP001359485"/>
    </source>
</evidence>
<proteinExistence type="predicted"/>